<protein>
    <submittedName>
        <fullName evidence="1">Uncharacterized protein</fullName>
    </submittedName>
</protein>
<dbReference type="Proteomes" id="UP001153050">
    <property type="component" value="Unassembled WGS sequence"/>
</dbReference>
<reference evidence="1 2" key="1">
    <citation type="submission" date="2022-03" db="EMBL/GenBank/DDBJ databases">
        <authorList>
            <person name="Brunel B."/>
        </authorList>
    </citation>
    <scope>NUCLEOTIDE SEQUENCE [LARGE SCALE GENOMIC DNA]</scope>
    <source>
        <strain evidence="1">STM5069sample</strain>
    </source>
</reference>
<name>A0ABM9DWB5_9HYPH</name>
<sequence length="72" mass="8040">MSHHGFFGRIIVRPGAGTPRPLAQSAKKHENHAFLALRLIDKPLHIPVMSGLQYPRRQATAPRIRLGAQRTP</sequence>
<evidence type="ECO:0000313" key="2">
    <source>
        <dbReference type="Proteomes" id="UP001153050"/>
    </source>
</evidence>
<organism evidence="1 2">
    <name type="scientific">Mesorhizobium escarrei</name>
    <dbReference type="NCBI Taxonomy" id="666018"/>
    <lineage>
        <taxon>Bacteria</taxon>
        <taxon>Pseudomonadati</taxon>
        <taxon>Pseudomonadota</taxon>
        <taxon>Alphaproteobacteria</taxon>
        <taxon>Hyphomicrobiales</taxon>
        <taxon>Phyllobacteriaceae</taxon>
        <taxon>Mesorhizobium</taxon>
    </lineage>
</organism>
<accession>A0ABM9DWB5</accession>
<keyword evidence="2" id="KW-1185">Reference proteome</keyword>
<evidence type="ECO:0000313" key="1">
    <source>
        <dbReference type="EMBL" id="CAH2400436.1"/>
    </source>
</evidence>
<gene>
    <name evidence="1" type="ORF">MES5069_250202</name>
</gene>
<dbReference type="EMBL" id="CAKXZT010000119">
    <property type="protein sequence ID" value="CAH2400436.1"/>
    <property type="molecule type" value="Genomic_DNA"/>
</dbReference>
<proteinExistence type="predicted"/>
<comment type="caution">
    <text evidence="1">The sequence shown here is derived from an EMBL/GenBank/DDBJ whole genome shotgun (WGS) entry which is preliminary data.</text>
</comment>